<comment type="similarity">
    <text evidence="3 9">Belongs to the acetyltransferase family. EctA subfamily.</text>
</comment>
<evidence type="ECO:0000313" key="11">
    <source>
        <dbReference type="EMBL" id="MDJ1133077.1"/>
    </source>
</evidence>
<dbReference type="Proteomes" id="UP001214441">
    <property type="component" value="Unassembled WGS sequence"/>
</dbReference>
<comment type="pathway">
    <text evidence="2 9">Amine and polyamine biosynthesis; ectoine biosynthesis; L-ectoine from L-aspartate 4-semialdehyde: step 2/3.</text>
</comment>
<dbReference type="RefSeq" id="WP_274044793.1">
    <property type="nucleotide sequence ID" value="NZ_JANCPR020000012.1"/>
</dbReference>
<dbReference type="NCBIfam" id="TIGR02406">
    <property type="entry name" value="ectoine_EctA"/>
    <property type="match status" value="1"/>
</dbReference>
<dbReference type="InterPro" id="IPR012772">
    <property type="entry name" value="Ectoine_EctA"/>
</dbReference>
<dbReference type="PROSITE" id="PS51186">
    <property type="entry name" value="GNAT"/>
    <property type="match status" value="1"/>
</dbReference>
<evidence type="ECO:0000256" key="4">
    <source>
        <dbReference type="ARBA" id="ARBA00012355"/>
    </source>
</evidence>
<gene>
    <name evidence="9 11" type="primary">ectA</name>
    <name evidence="11" type="ORF">NMN56_014110</name>
</gene>
<comment type="caution">
    <text evidence="11">The sequence shown here is derived from an EMBL/GenBank/DDBJ whole genome shotgun (WGS) entry which is preliminary data.</text>
</comment>
<evidence type="ECO:0000256" key="5">
    <source>
        <dbReference type="ARBA" id="ARBA00017935"/>
    </source>
</evidence>
<accession>A0ABT6ZW68</accession>
<evidence type="ECO:0000256" key="9">
    <source>
        <dbReference type="RuleBase" id="RU365045"/>
    </source>
</evidence>
<evidence type="ECO:0000256" key="7">
    <source>
        <dbReference type="ARBA" id="ARBA00023315"/>
    </source>
</evidence>
<reference evidence="11 12" key="1">
    <citation type="submission" date="2023-05" db="EMBL/GenBank/DDBJ databases">
        <title>Streptantibioticus silvisoli sp. nov., acidotolerant actinomycetes 1 from pine litter.</title>
        <authorList>
            <person name="Swiecimska M."/>
            <person name="Golinska P."/>
            <person name="Sangal V."/>
            <person name="Wachnowicz B."/>
            <person name="Goodfellow M."/>
        </authorList>
    </citation>
    <scope>NUCLEOTIDE SEQUENCE [LARGE SCALE GENOMIC DNA]</scope>
    <source>
        <strain evidence="11 12">DSM 42109</strain>
    </source>
</reference>
<feature type="domain" description="N-acetyltransferase" evidence="10">
    <location>
        <begin position="5"/>
        <end position="170"/>
    </location>
</feature>
<comment type="catalytic activity">
    <reaction evidence="8 9">
        <text>L-2,4-diaminobutanoate + acetyl-CoA = (2S)-4-acetamido-2-aminobutanoate + CoA + H(+)</text>
        <dbReference type="Rhea" id="RHEA:16901"/>
        <dbReference type="ChEBI" id="CHEBI:15378"/>
        <dbReference type="ChEBI" id="CHEBI:57287"/>
        <dbReference type="ChEBI" id="CHEBI:57288"/>
        <dbReference type="ChEBI" id="CHEBI:58761"/>
        <dbReference type="ChEBI" id="CHEBI:58929"/>
        <dbReference type="EC" id="2.3.1.178"/>
    </reaction>
</comment>
<evidence type="ECO:0000256" key="3">
    <source>
        <dbReference type="ARBA" id="ARBA00010712"/>
    </source>
</evidence>
<name>A0ABT6ZW68_9ACTN</name>
<proteinExistence type="inferred from homology"/>
<evidence type="ECO:0000256" key="1">
    <source>
        <dbReference type="ARBA" id="ARBA00003741"/>
    </source>
</evidence>
<dbReference type="InterPro" id="IPR000182">
    <property type="entry name" value="GNAT_dom"/>
</dbReference>
<dbReference type="InterPro" id="IPR016181">
    <property type="entry name" value="Acyl_CoA_acyltransferase"/>
</dbReference>
<evidence type="ECO:0000256" key="6">
    <source>
        <dbReference type="ARBA" id="ARBA00022679"/>
    </source>
</evidence>
<dbReference type="GO" id="GO:0033816">
    <property type="term" value="F:diaminobutyrate acetyltransferase activity"/>
    <property type="evidence" value="ECO:0007669"/>
    <property type="project" value="UniProtKB-EC"/>
</dbReference>
<dbReference type="SUPFAM" id="SSF55729">
    <property type="entry name" value="Acyl-CoA N-acyltransferases (Nat)"/>
    <property type="match status" value="1"/>
</dbReference>
<dbReference type="EC" id="2.3.1.178" evidence="4 9"/>
<evidence type="ECO:0000259" key="10">
    <source>
        <dbReference type="PROSITE" id="PS51186"/>
    </source>
</evidence>
<evidence type="ECO:0000256" key="2">
    <source>
        <dbReference type="ARBA" id="ARBA00004978"/>
    </source>
</evidence>
<keyword evidence="6 9" id="KW-0808">Transferase</keyword>
<evidence type="ECO:0000313" key="12">
    <source>
        <dbReference type="Proteomes" id="UP001214441"/>
    </source>
</evidence>
<keyword evidence="7 9" id="KW-0012">Acyltransferase</keyword>
<sequence length="172" mass="18601">MPEGLKLDTPRVEDGAAIWRIARDSGTLDLNSSYGYLLWCRDFAATSVVARGDGGEPVGFITGYVRPEQPRTLVVWQVAVDEAARGRGLAAAMLDGLTLRVAEDSGIDSIETTVTPDNTPSNRLFASYVQRHSAAVVKDVLFDAGLFPEDGHEPEVLYRIGPVVFPGSAPRR</sequence>
<dbReference type="Gene3D" id="3.40.630.30">
    <property type="match status" value="1"/>
</dbReference>
<evidence type="ECO:0000256" key="8">
    <source>
        <dbReference type="ARBA" id="ARBA00048924"/>
    </source>
</evidence>
<dbReference type="Pfam" id="PF00583">
    <property type="entry name" value="Acetyltransf_1"/>
    <property type="match status" value="1"/>
</dbReference>
<keyword evidence="12" id="KW-1185">Reference proteome</keyword>
<dbReference type="EMBL" id="JANCPR020000012">
    <property type="protein sequence ID" value="MDJ1133077.1"/>
    <property type="molecule type" value="Genomic_DNA"/>
</dbReference>
<organism evidence="11 12">
    <name type="scientific">Streptomyces iconiensis</name>
    <dbReference type="NCBI Taxonomy" id="1384038"/>
    <lineage>
        <taxon>Bacteria</taxon>
        <taxon>Bacillati</taxon>
        <taxon>Actinomycetota</taxon>
        <taxon>Actinomycetes</taxon>
        <taxon>Kitasatosporales</taxon>
        <taxon>Streptomycetaceae</taxon>
        <taxon>Streptomyces</taxon>
    </lineage>
</organism>
<comment type="function">
    <text evidence="1 9">Catalyzes the acetylation of L-2,4-diaminobutyrate (DABA) to gamma-N-acetyl-alpha,gamma-diaminobutyric acid (ADABA) with acetyl coenzyme A.</text>
</comment>
<protein>
    <recommendedName>
        <fullName evidence="5 9">L-2,4-diaminobutyric acid acetyltransferase</fullName>
        <shortName evidence="9">DABA acetyltransferase</shortName>
        <ecNumber evidence="4 9">2.3.1.178</ecNumber>
    </recommendedName>
</protein>